<evidence type="ECO:0000259" key="1">
    <source>
        <dbReference type="Pfam" id="PF01261"/>
    </source>
</evidence>
<dbReference type="EMBL" id="JBHTAJ010000057">
    <property type="protein sequence ID" value="MFC7182980.1"/>
    <property type="molecule type" value="Genomic_DNA"/>
</dbReference>
<feature type="domain" description="Xylose isomerase-like TIM barrel" evidence="1">
    <location>
        <begin position="27"/>
        <end position="253"/>
    </location>
</feature>
<dbReference type="RefSeq" id="WP_345705669.1">
    <property type="nucleotide sequence ID" value="NZ_BAABKV010000001.1"/>
</dbReference>
<dbReference type="Gene3D" id="3.20.20.150">
    <property type="entry name" value="Divalent-metal-dependent TIM barrel enzymes"/>
    <property type="match status" value="1"/>
</dbReference>
<evidence type="ECO:0000313" key="3">
    <source>
        <dbReference type="Proteomes" id="UP001596435"/>
    </source>
</evidence>
<proteinExistence type="predicted"/>
<gene>
    <name evidence="2" type="ORF">ACFQMG_25850</name>
</gene>
<dbReference type="PANTHER" id="PTHR12110">
    <property type="entry name" value="HYDROXYPYRUVATE ISOMERASE"/>
    <property type="match status" value="1"/>
</dbReference>
<dbReference type="InterPro" id="IPR036237">
    <property type="entry name" value="Xyl_isomerase-like_sf"/>
</dbReference>
<reference evidence="3" key="1">
    <citation type="journal article" date="2019" name="Int. J. Syst. Evol. Microbiol.">
        <title>The Global Catalogue of Microorganisms (GCM) 10K type strain sequencing project: providing services to taxonomists for standard genome sequencing and annotation.</title>
        <authorList>
            <consortium name="The Broad Institute Genomics Platform"/>
            <consortium name="The Broad Institute Genome Sequencing Center for Infectious Disease"/>
            <person name="Wu L."/>
            <person name="Ma J."/>
        </authorList>
    </citation>
    <scope>NUCLEOTIDE SEQUENCE [LARGE SCALE GENOMIC DNA]</scope>
    <source>
        <strain evidence="3">CGMCC 1.12859</strain>
    </source>
</reference>
<dbReference type="PANTHER" id="PTHR12110:SF53">
    <property type="entry name" value="BLR5974 PROTEIN"/>
    <property type="match status" value="1"/>
</dbReference>
<organism evidence="2 3">
    <name type="scientific">Kitasatospora paranensis</name>
    <dbReference type="NCBI Taxonomy" id="258053"/>
    <lineage>
        <taxon>Bacteria</taxon>
        <taxon>Bacillati</taxon>
        <taxon>Actinomycetota</taxon>
        <taxon>Actinomycetes</taxon>
        <taxon>Kitasatosporales</taxon>
        <taxon>Streptomycetaceae</taxon>
        <taxon>Kitasatospora</taxon>
    </lineage>
</organism>
<sequence length="281" mass="29726">MSWRERSCGIGDEAAPDLAGQIAVHTELGIGSIELRTIDGLGLHELDEAALAGAAEALTAAGLTVPVVDTPIGNWATTVATDPDGELAVLAGSARAAHALGAARLRVMSYPNDGRPEPEWAAESIRRLTALAREAERLGVVLLHENCQGWAGQGPEQTLRLLAEVDSPALRLVFDLGNGLAYGYEAGEFLERVLPWVDHVHVKDGLRTADGAVFTEPGRGEVDVAGCVKQLEAYGYRGRYSLEPHVAHIPHLAATAGAAELAAGYRACAEAFRAIWETGRD</sequence>
<keyword evidence="3" id="KW-1185">Reference proteome</keyword>
<dbReference type="Proteomes" id="UP001596435">
    <property type="component" value="Unassembled WGS sequence"/>
</dbReference>
<keyword evidence="2" id="KW-0413">Isomerase</keyword>
<dbReference type="GO" id="GO:0016853">
    <property type="term" value="F:isomerase activity"/>
    <property type="evidence" value="ECO:0007669"/>
    <property type="project" value="UniProtKB-KW"/>
</dbReference>
<dbReference type="Pfam" id="PF01261">
    <property type="entry name" value="AP_endonuc_2"/>
    <property type="match status" value="1"/>
</dbReference>
<dbReference type="SUPFAM" id="SSF51658">
    <property type="entry name" value="Xylose isomerase-like"/>
    <property type="match status" value="1"/>
</dbReference>
<evidence type="ECO:0000313" key="2">
    <source>
        <dbReference type="EMBL" id="MFC7182980.1"/>
    </source>
</evidence>
<comment type="caution">
    <text evidence="2">The sequence shown here is derived from an EMBL/GenBank/DDBJ whole genome shotgun (WGS) entry which is preliminary data.</text>
</comment>
<name>A0ABW2G510_9ACTN</name>
<dbReference type="InterPro" id="IPR050312">
    <property type="entry name" value="IolE/XylAMocC-like"/>
</dbReference>
<accession>A0ABW2G510</accession>
<dbReference type="InterPro" id="IPR013022">
    <property type="entry name" value="Xyl_isomerase-like_TIM-brl"/>
</dbReference>
<protein>
    <submittedName>
        <fullName evidence="2">Sugar phosphate isomerase/epimerase family protein</fullName>
    </submittedName>
</protein>